<dbReference type="InterPro" id="IPR036277">
    <property type="entry name" value="SMC_hinge_sf"/>
</dbReference>
<dbReference type="GO" id="GO:0051276">
    <property type="term" value="P:chromosome organization"/>
    <property type="evidence" value="ECO:0007669"/>
    <property type="project" value="InterPro"/>
</dbReference>
<sequence>RAAATAPGGVSLPAQAGAAAPTRVADLVSGPAPLVAAVRRLVRDMVVVATLEDAEELVRTHPALVAVTAEGDILGSHIAHGGSAGAPSLLEVQASVDEAAAELAELAVRCEELAQGQRDAAEQRRARAGRVEELGELRRAADREKSAVSGRLGRLAGQARGAAGEAERAAAAVATAHDALERATAEAEELAERLLVVEESAEQAGDDEPDTAVRDRLAADGANARQTEMEARLQVRTHEERVKGLAGRADALDRGARAQDGTAHVSTPAA</sequence>
<accession>A0A940MLF6</accession>
<gene>
    <name evidence="3" type="ORF">JFN87_33280</name>
</gene>
<comment type="caution">
    <text evidence="3">The sequence shown here is derived from an EMBL/GenBank/DDBJ whole genome shotgun (WGS) entry which is preliminary data.</text>
</comment>
<feature type="non-terminal residue" evidence="3">
    <location>
        <position position="270"/>
    </location>
</feature>
<feature type="compositionally biased region" description="Basic and acidic residues" evidence="2">
    <location>
        <begin position="227"/>
        <end position="243"/>
    </location>
</feature>
<reference evidence="3" key="1">
    <citation type="submission" date="2021-03" db="EMBL/GenBank/DDBJ databases">
        <title>Whole genome sequence of Streptomyces bomunensis MMS17-BM035.</title>
        <authorList>
            <person name="Lee J.H."/>
        </authorList>
    </citation>
    <scope>NUCLEOTIDE SEQUENCE</scope>
    <source>
        <strain evidence="3">MMS17-BM035</strain>
    </source>
</reference>
<evidence type="ECO:0000256" key="2">
    <source>
        <dbReference type="SAM" id="MobiDB-lite"/>
    </source>
</evidence>
<evidence type="ECO:0000256" key="1">
    <source>
        <dbReference type="SAM" id="Coils"/>
    </source>
</evidence>
<organism evidence="3 4">
    <name type="scientific">Streptomyces montanisoli</name>
    <dbReference type="NCBI Taxonomy" id="2798581"/>
    <lineage>
        <taxon>Bacteria</taxon>
        <taxon>Bacillati</taxon>
        <taxon>Actinomycetota</taxon>
        <taxon>Actinomycetes</taxon>
        <taxon>Kitasatosporales</taxon>
        <taxon>Streptomycetaceae</taxon>
        <taxon>Streptomyces</taxon>
    </lineage>
</organism>
<keyword evidence="1" id="KW-0175">Coiled coil</keyword>
<feature type="coiled-coil region" evidence="1">
    <location>
        <begin position="173"/>
        <end position="200"/>
    </location>
</feature>
<feature type="non-terminal residue" evidence="3">
    <location>
        <position position="1"/>
    </location>
</feature>
<proteinExistence type="predicted"/>
<evidence type="ECO:0000313" key="3">
    <source>
        <dbReference type="EMBL" id="MBP0462266.1"/>
    </source>
</evidence>
<name>A0A940MLF6_9ACTN</name>
<dbReference type="GO" id="GO:0005524">
    <property type="term" value="F:ATP binding"/>
    <property type="evidence" value="ECO:0007669"/>
    <property type="project" value="InterPro"/>
</dbReference>
<keyword evidence="4" id="KW-1185">Reference proteome</keyword>
<evidence type="ECO:0000313" key="4">
    <source>
        <dbReference type="Proteomes" id="UP000670475"/>
    </source>
</evidence>
<dbReference type="AlphaFoldDB" id="A0A940MLF6"/>
<dbReference type="EMBL" id="JAGIQL010000382">
    <property type="protein sequence ID" value="MBP0462266.1"/>
    <property type="molecule type" value="Genomic_DNA"/>
</dbReference>
<dbReference type="SUPFAM" id="SSF75553">
    <property type="entry name" value="Smc hinge domain"/>
    <property type="match status" value="1"/>
</dbReference>
<dbReference type="GO" id="GO:0005694">
    <property type="term" value="C:chromosome"/>
    <property type="evidence" value="ECO:0007669"/>
    <property type="project" value="InterPro"/>
</dbReference>
<protein>
    <submittedName>
        <fullName evidence="3">Chromosome segregation protein SMC</fullName>
    </submittedName>
</protein>
<dbReference type="Proteomes" id="UP000670475">
    <property type="component" value="Unassembled WGS sequence"/>
</dbReference>
<feature type="region of interest" description="Disordered" evidence="2">
    <location>
        <begin position="219"/>
        <end position="270"/>
    </location>
</feature>